<name>A0A291QQ18_9BACT</name>
<dbReference type="RefSeq" id="WP_098192440.1">
    <property type="nucleotide sequence ID" value="NZ_CP023777.1"/>
</dbReference>
<dbReference type="EMBL" id="CP023777">
    <property type="protein sequence ID" value="ATL46050.1"/>
    <property type="molecule type" value="Genomic_DNA"/>
</dbReference>
<dbReference type="Pfam" id="PF03724">
    <property type="entry name" value="META"/>
    <property type="match status" value="1"/>
</dbReference>
<dbReference type="KEGG" id="cbae:COR50_02105"/>
<dbReference type="Proteomes" id="UP000220133">
    <property type="component" value="Chromosome"/>
</dbReference>
<feature type="signal peptide" evidence="1">
    <location>
        <begin position="1"/>
        <end position="21"/>
    </location>
</feature>
<proteinExistence type="predicted"/>
<dbReference type="PANTHER" id="PTHR35535">
    <property type="entry name" value="HEAT SHOCK PROTEIN HSLJ"/>
    <property type="match status" value="1"/>
</dbReference>
<dbReference type="AlphaFoldDB" id="A0A291QQ18"/>
<organism evidence="3 4">
    <name type="scientific">Chitinophaga caeni</name>
    <dbReference type="NCBI Taxonomy" id="2029983"/>
    <lineage>
        <taxon>Bacteria</taxon>
        <taxon>Pseudomonadati</taxon>
        <taxon>Bacteroidota</taxon>
        <taxon>Chitinophagia</taxon>
        <taxon>Chitinophagales</taxon>
        <taxon>Chitinophagaceae</taxon>
        <taxon>Chitinophaga</taxon>
    </lineage>
</organism>
<protein>
    <submittedName>
        <fullName evidence="3">Heat-shock protein</fullName>
    </submittedName>
</protein>
<evidence type="ECO:0000256" key="1">
    <source>
        <dbReference type="SAM" id="SignalP"/>
    </source>
</evidence>
<accession>A0A291QQ18</accession>
<keyword evidence="4" id="KW-1185">Reference proteome</keyword>
<dbReference type="InterPro" id="IPR038670">
    <property type="entry name" value="HslJ-like_sf"/>
</dbReference>
<evidence type="ECO:0000313" key="3">
    <source>
        <dbReference type="EMBL" id="ATL46050.1"/>
    </source>
</evidence>
<gene>
    <name evidence="3" type="ORF">COR50_02105</name>
</gene>
<evidence type="ECO:0000313" key="4">
    <source>
        <dbReference type="Proteomes" id="UP000220133"/>
    </source>
</evidence>
<sequence length="149" mass="16542">MRLAILLSAVCILAFSCKTKAPSGSVMNPTLEETYWKLVELNGQAVTAKPATGKDIYFILRKDGNKVQGFAGCNGFGGTYELKEGDRIRFSQMISTMMACDVLETENKLMKVFEMADNYNLVDNRLMLNKARMAPLARFEAVKSVKGLK</sequence>
<dbReference type="InterPro" id="IPR053147">
    <property type="entry name" value="Hsp_HslJ-like"/>
</dbReference>
<dbReference type="Gene3D" id="2.40.128.270">
    <property type="match status" value="1"/>
</dbReference>
<feature type="domain" description="DUF306" evidence="2">
    <location>
        <begin position="30"/>
        <end position="140"/>
    </location>
</feature>
<reference evidence="3 4" key="1">
    <citation type="submission" date="2017-10" db="EMBL/GenBank/DDBJ databases">
        <title>Paenichitinophaga pekingensis gen. nov., sp. nov., isolated from activated sludge.</title>
        <authorList>
            <person name="Jin D."/>
            <person name="Kong X."/>
            <person name="Deng Y."/>
            <person name="Bai Z."/>
        </authorList>
    </citation>
    <scope>NUCLEOTIDE SEQUENCE [LARGE SCALE GENOMIC DNA]</scope>
    <source>
        <strain evidence="3 4">13</strain>
    </source>
</reference>
<keyword evidence="1" id="KW-0732">Signal</keyword>
<dbReference type="PANTHER" id="PTHR35535:SF1">
    <property type="entry name" value="HEAT SHOCK PROTEIN HSLJ"/>
    <property type="match status" value="1"/>
</dbReference>
<feature type="chain" id="PRO_5012177483" evidence="1">
    <location>
        <begin position="22"/>
        <end position="149"/>
    </location>
</feature>
<dbReference type="InterPro" id="IPR005184">
    <property type="entry name" value="DUF306_Meta_HslJ"/>
</dbReference>
<evidence type="ECO:0000259" key="2">
    <source>
        <dbReference type="Pfam" id="PF03724"/>
    </source>
</evidence>
<dbReference type="PROSITE" id="PS51257">
    <property type="entry name" value="PROKAR_LIPOPROTEIN"/>
    <property type="match status" value="1"/>
</dbReference>
<dbReference type="OrthoDB" id="5348860at2"/>